<protein>
    <submittedName>
        <fullName evidence="1">Uncharacterized protein</fullName>
    </submittedName>
</protein>
<sequence length="71" mass="7956">MTDKNLIAAAETLERRIAGADARSRLALQPVFSHALELLKADGQRVPRRMKRLDAALIDEVIEARFDNMPV</sequence>
<gene>
    <name evidence="1" type="ORF">C6Y53_00225</name>
</gene>
<evidence type="ECO:0000313" key="2">
    <source>
        <dbReference type="Proteomes" id="UP000237655"/>
    </source>
</evidence>
<name>A0A2S0MUI2_9RHOB</name>
<accession>A0A2S0MUI2</accession>
<dbReference type="KEGG" id="thas:C6Y53_00225"/>
<dbReference type="AlphaFoldDB" id="A0A2S0MUI2"/>
<proteinExistence type="predicted"/>
<reference evidence="2" key="1">
    <citation type="submission" date="2018-03" db="EMBL/GenBank/DDBJ databases">
        <title>Genomic analysis of the strain SH-1 isolated from shrimp intestine.</title>
        <authorList>
            <person name="Kim Y.-S."/>
            <person name="Kim S.-E."/>
            <person name="Kim K.-H."/>
        </authorList>
    </citation>
    <scope>NUCLEOTIDE SEQUENCE [LARGE SCALE GENOMIC DNA]</scope>
    <source>
        <strain evidence="2">SH-1</strain>
    </source>
</reference>
<dbReference type="EMBL" id="CP027665">
    <property type="protein sequence ID" value="AVO39560.1"/>
    <property type="molecule type" value="Genomic_DNA"/>
</dbReference>
<keyword evidence="2" id="KW-1185">Reference proteome</keyword>
<evidence type="ECO:0000313" key="1">
    <source>
        <dbReference type="EMBL" id="AVO39560.1"/>
    </source>
</evidence>
<organism evidence="1 2">
    <name type="scientific">Pukyongiella litopenaei</name>
    <dbReference type="NCBI Taxonomy" id="2605946"/>
    <lineage>
        <taxon>Bacteria</taxon>
        <taxon>Pseudomonadati</taxon>
        <taxon>Pseudomonadota</taxon>
        <taxon>Alphaproteobacteria</taxon>
        <taxon>Rhodobacterales</taxon>
        <taxon>Paracoccaceae</taxon>
        <taxon>Pukyongiella</taxon>
    </lineage>
</organism>
<dbReference type="Proteomes" id="UP000237655">
    <property type="component" value="Chromosome"/>
</dbReference>